<dbReference type="AlphaFoldDB" id="A0AAJ2BUG4"/>
<dbReference type="Proteomes" id="UP001268036">
    <property type="component" value="Unassembled WGS sequence"/>
</dbReference>
<evidence type="ECO:0000256" key="3">
    <source>
        <dbReference type="ARBA" id="ARBA00023004"/>
    </source>
</evidence>
<dbReference type="EMBL" id="JAVJAF010000001">
    <property type="protein sequence ID" value="MDR6233153.1"/>
    <property type="molecule type" value="Genomic_DNA"/>
</dbReference>
<reference evidence="6" key="1">
    <citation type="submission" date="2023-08" db="EMBL/GenBank/DDBJ databases">
        <title>Functional and genomic diversity of the sorghum phyllosphere microbiome.</title>
        <authorList>
            <person name="Shade A."/>
        </authorList>
    </citation>
    <scope>NUCLEOTIDE SEQUENCE</scope>
    <source>
        <strain evidence="6">SORGH_AS_0201</strain>
    </source>
</reference>
<dbReference type="Gene3D" id="2.102.10.10">
    <property type="entry name" value="Rieske [2Fe-2S] iron-sulphur domain"/>
    <property type="match status" value="1"/>
</dbReference>
<dbReference type="GO" id="GO:0051537">
    <property type="term" value="F:2 iron, 2 sulfur cluster binding"/>
    <property type="evidence" value="ECO:0007669"/>
    <property type="project" value="UniProtKB-KW"/>
</dbReference>
<dbReference type="GO" id="GO:0046872">
    <property type="term" value="F:metal ion binding"/>
    <property type="evidence" value="ECO:0007669"/>
    <property type="project" value="UniProtKB-KW"/>
</dbReference>
<evidence type="ECO:0000313" key="6">
    <source>
        <dbReference type="EMBL" id="MDR6233153.1"/>
    </source>
</evidence>
<evidence type="ECO:0000313" key="7">
    <source>
        <dbReference type="Proteomes" id="UP001268036"/>
    </source>
</evidence>
<proteinExistence type="predicted"/>
<evidence type="ECO:0000259" key="5">
    <source>
        <dbReference type="PROSITE" id="PS51296"/>
    </source>
</evidence>
<dbReference type="SUPFAM" id="SSF50022">
    <property type="entry name" value="ISP domain"/>
    <property type="match status" value="1"/>
</dbReference>
<gene>
    <name evidence="6" type="ORF">QE440_000894</name>
</gene>
<name>A0AAJ2BUG4_9PSED</name>
<dbReference type="Pfam" id="PF00355">
    <property type="entry name" value="Rieske"/>
    <property type="match status" value="1"/>
</dbReference>
<sequence>MKIFTVGRHSFNRVRAGQVDYFAFDRNGSYALLPSQCPHRGGPLHLGAASACKAKVVCPWHDNAYAVARLAPKGLPVIRTGDTVSFVTREDEALLWNEFLPGVSSAAASRETSS</sequence>
<accession>A0AAJ2BUG4</accession>
<dbReference type="RefSeq" id="WP_309755768.1">
    <property type="nucleotide sequence ID" value="NZ_JAVJAF010000001.1"/>
</dbReference>
<comment type="caution">
    <text evidence="6">The sequence shown here is derived from an EMBL/GenBank/DDBJ whole genome shotgun (WGS) entry which is preliminary data.</text>
</comment>
<protein>
    <submittedName>
        <fullName evidence="6">Nitrite reductase/ring-hydroxylating ferredoxin subunit</fullName>
    </submittedName>
</protein>
<evidence type="ECO:0000256" key="2">
    <source>
        <dbReference type="ARBA" id="ARBA00022723"/>
    </source>
</evidence>
<keyword evidence="4" id="KW-0411">Iron-sulfur</keyword>
<feature type="domain" description="Rieske" evidence="5">
    <location>
        <begin position="3"/>
        <end position="97"/>
    </location>
</feature>
<evidence type="ECO:0000256" key="4">
    <source>
        <dbReference type="ARBA" id="ARBA00023014"/>
    </source>
</evidence>
<keyword evidence="3" id="KW-0408">Iron</keyword>
<organism evidence="6 7">
    <name type="scientific">Pseudomonas oryzihabitans</name>
    <dbReference type="NCBI Taxonomy" id="47885"/>
    <lineage>
        <taxon>Bacteria</taxon>
        <taxon>Pseudomonadati</taxon>
        <taxon>Pseudomonadota</taxon>
        <taxon>Gammaproteobacteria</taxon>
        <taxon>Pseudomonadales</taxon>
        <taxon>Pseudomonadaceae</taxon>
        <taxon>Pseudomonas</taxon>
    </lineage>
</organism>
<keyword evidence="2" id="KW-0479">Metal-binding</keyword>
<dbReference type="InterPro" id="IPR017941">
    <property type="entry name" value="Rieske_2Fe-2S"/>
</dbReference>
<dbReference type="PROSITE" id="PS51296">
    <property type="entry name" value="RIESKE"/>
    <property type="match status" value="1"/>
</dbReference>
<dbReference type="InterPro" id="IPR036922">
    <property type="entry name" value="Rieske_2Fe-2S_sf"/>
</dbReference>
<keyword evidence="1" id="KW-0001">2Fe-2S</keyword>
<evidence type="ECO:0000256" key="1">
    <source>
        <dbReference type="ARBA" id="ARBA00022714"/>
    </source>
</evidence>